<dbReference type="AlphaFoldDB" id="A0A4Z2EZA3"/>
<keyword evidence="3" id="KW-1185">Reference proteome</keyword>
<feature type="region of interest" description="Disordered" evidence="1">
    <location>
        <begin position="1"/>
        <end position="61"/>
    </location>
</feature>
<organism evidence="2 3">
    <name type="scientific">Liparis tanakae</name>
    <name type="common">Tanaka's snailfish</name>
    <dbReference type="NCBI Taxonomy" id="230148"/>
    <lineage>
        <taxon>Eukaryota</taxon>
        <taxon>Metazoa</taxon>
        <taxon>Chordata</taxon>
        <taxon>Craniata</taxon>
        <taxon>Vertebrata</taxon>
        <taxon>Euteleostomi</taxon>
        <taxon>Actinopterygii</taxon>
        <taxon>Neopterygii</taxon>
        <taxon>Teleostei</taxon>
        <taxon>Neoteleostei</taxon>
        <taxon>Acanthomorphata</taxon>
        <taxon>Eupercaria</taxon>
        <taxon>Perciformes</taxon>
        <taxon>Cottioidei</taxon>
        <taxon>Cottales</taxon>
        <taxon>Liparidae</taxon>
        <taxon>Liparis</taxon>
    </lineage>
</organism>
<evidence type="ECO:0000313" key="3">
    <source>
        <dbReference type="Proteomes" id="UP000314294"/>
    </source>
</evidence>
<reference evidence="2 3" key="1">
    <citation type="submission" date="2019-03" db="EMBL/GenBank/DDBJ databases">
        <title>First draft genome of Liparis tanakae, snailfish: a comprehensive survey of snailfish specific genes.</title>
        <authorList>
            <person name="Kim W."/>
            <person name="Song I."/>
            <person name="Jeong J.-H."/>
            <person name="Kim D."/>
            <person name="Kim S."/>
            <person name="Ryu S."/>
            <person name="Song J.Y."/>
            <person name="Lee S.K."/>
        </authorList>
    </citation>
    <scope>NUCLEOTIDE SEQUENCE [LARGE SCALE GENOMIC DNA]</scope>
    <source>
        <tissue evidence="2">Muscle</tissue>
    </source>
</reference>
<name>A0A4Z2EZA3_9TELE</name>
<gene>
    <name evidence="2" type="ORF">EYF80_055919</name>
</gene>
<sequence>MASALRRLIRREQQIMSPSVPLEENPENIDAPPLPEGARRRFALSLSTSDGDDLDSDGKEP</sequence>
<evidence type="ECO:0000256" key="1">
    <source>
        <dbReference type="SAM" id="MobiDB-lite"/>
    </source>
</evidence>
<accession>A0A4Z2EZA3</accession>
<proteinExistence type="predicted"/>
<protein>
    <submittedName>
        <fullName evidence="2">Uncharacterized protein</fullName>
    </submittedName>
</protein>
<comment type="caution">
    <text evidence="2">The sequence shown here is derived from an EMBL/GenBank/DDBJ whole genome shotgun (WGS) entry which is preliminary data.</text>
</comment>
<dbReference type="EMBL" id="SRLO01002088">
    <property type="protein sequence ID" value="TNN33920.1"/>
    <property type="molecule type" value="Genomic_DNA"/>
</dbReference>
<evidence type="ECO:0000313" key="2">
    <source>
        <dbReference type="EMBL" id="TNN33920.1"/>
    </source>
</evidence>
<dbReference type="Proteomes" id="UP000314294">
    <property type="component" value="Unassembled WGS sequence"/>
</dbReference>